<organism evidence="2 3">
    <name type="scientific">Mucilaginibacter jinjuensis</name>
    <dbReference type="NCBI Taxonomy" id="1176721"/>
    <lineage>
        <taxon>Bacteria</taxon>
        <taxon>Pseudomonadati</taxon>
        <taxon>Bacteroidota</taxon>
        <taxon>Sphingobacteriia</taxon>
        <taxon>Sphingobacteriales</taxon>
        <taxon>Sphingobacteriaceae</taxon>
        <taxon>Mucilaginibacter</taxon>
    </lineage>
</organism>
<gene>
    <name evidence="2" type="ORF">PQO05_02985</name>
</gene>
<keyword evidence="1" id="KW-0472">Membrane</keyword>
<name>A0ABY7T9I8_9SPHI</name>
<keyword evidence="1" id="KW-0812">Transmembrane</keyword>
<protein>
    <submittedName>
        <fullName evidence="2">Uncharacterized protein</fullName>
    </submittedName>
</protein>
<proteinExistence type="predicted"/>
<feature type="transmembrane region" description="Helical" evidence="1">
    <location>
        <begin position="39"/>
        <end position="58"/>
    </location>
</feature>
<dbReference type="EMBL" id="CP117167">
    <property type="protein sequence ID" value="WCT12898.1"/>
    <property type="molecule type" value="Genomic_DNA"/>
</dbReference>
<keyword evidence="3" id="KW-1185">Reference proteome</keyword>
<keyword evidence="1" id="KW-1133">Transmembrane helix</keyword>
<evidence type="ECO:0000313" key="2">
    <source>
        <dbReference type="EMBL" id="WCT12898.1"/>
    </source>
</evidence>
<sequence length="94" mass="10425">MDKKASYLSGFYLLSLGMIVYFNHSPSFKSGPCTPNLDFFSFFLFGAAATLLFLISLIKLVAKEPNKSMLIINSIAALGWWGYLIIGSLLLKHT</sequence>
<evidence type="ECO:0000313" key="3">
    <source>
        <dbReference type="Proteomes" id="UP001216139"/>
    </source>
</evidence>
<reference evidence="2 3" key="1">
    <citation type="submission" date="2023-02" db="EMBL/GenBank/DDBJ databases">
        <title>Genome sequence of Mucilaginibacter jinjuensis strain KACC 16571.</title>
        <authorList>
            <person name="Kim S."/>
            <person name="Heo J."/>
            <person name="Kwon S.-W."/>
        </authorList>
    </citation>
    <scope>NUCLEOTIDE SEQUENCE [LARGE SCALE GENOMIC DNA]</scope>
    <source>
        <strain evidence="2 3">KACC 16571</strain>
    </source>
</reference>
<accession>A0ABY7T9I8</accession>
<dbReference type="Proteomes" id="UP001216139">
    <property type="component" value="Chromosome"/>
</dbReference>
<dbReference type="RefSeq" id="WP_273631171.1">
    <property type="nucleotide sequence ID" value="NZ_CP117167.1"/>
</dbReference>
<feature type="transmembrane region" description="Helical" evidence="1">
    <location>
        <begin position="7"/>
        <end position="24"/>
    </location>
</feature>
<feature type="transmembrane region" description="Helical" evidence="1">
    <location>
        <begin position="70"/>
        <end position="91"/>
    </location>
</feature>
<evidence type="ECO:0000256" key="1">
    <source>
        <dbReference type="SAM" id="Phobius"/>
    </source>
</evidence>